<dbReference type="EMBL" id="KQ971306">
    <property type="protein sequence ID" value="EFA11090.1"/>
    <property type="molecule type" value="Genomic_DNA"/>
</dbReference>
<keyword evidence="3" id="KW-1185">Reference proteome</keyword>
<accession>D6W677</accession>
<reference evidence="2 3" key="1">
    <citation type="journal article" date="2008" name="Nature">
        <title>The genome of the model beetle and pest Tribolium castaneum.</title>
        <authorList>
            <consortium name="Tribolium Genome Sequencing Consortium"/>
            <person name="Richards S."/>
            <person name="Gibbs R.A."/>
            <person name="Weinstock G.M."/>
            <person name="Brown S.J."/>
            <person name="Denell R."/>
            <person name="Beeman R.W."/>
            <person name="Gibbs R."/>
            <person name="Beeman R.W."/>
            <person name="Brown S.J."/>
            <person name="Bucher G."/>
            <person name="Friedrich M."/>
            <person name="Grimmelikhuijzen C.J."/>
            <person name="Klingler M."/>
            <person name="Lorenzen M."/>
            <person name="Richards S."/>
            <person name="Roth S."/>
            <person name="Schroder R."/>
            <person name="Tautz D."/>
            <person name="Zdobnov E.M."/>
            <person name="Muzny D."/>
            <person name="Gibbs R.A."/>
            <person name="Weinstock G.M."/>
            <person name="Attaway T."/>
            <person name="Bell S."/>
            <person name="Buhay C.J."/>
            <person name="Chandrabose M.N."/>
            <person name="Chavez D."/>
            <person name="Clerk-Blankenburg K.P."/>
            <person name="Cree A."/>
            <person name="Dao M."/>
            <person name="Davis C."/>
            <person name="Chacko J."/>
            <person name="Dinh H."/>
            <person name="Dugan-Rocha S."/>
            <person name="Fowler G."/>
            <person name="Garner T.T."/>
            <person name="Garnes J."/>
            <person name="Gnirke A."/>
            <person name="Hawes A."/>
            <person name="Hernandez J."/>
            <person name="Hines S."/>
            <person name="Holder M."/>
            <person name="Hume J."/>
            <person name="Jhangiani S.N."/>
            <person name="Joshi V."/>
            <person name="Khan Z.M."/>
            <person name="Jackson L."/>
            <person name="Kovar C."/>
            <person name="Kowis A."/>
            <person name="Lee S."/>
            <person name="Lewis L.R."/>
            <person name="Margolis J."/>
            <person name="Morgan M."/>
            <person name="Nazareth L.V."/>
            <person name="Nguyen N."/>
            <person name="Okwuonu G."/>
            <person name="Parker D."/>
            <person name="Richards S."/>
            <person name="Ruiz S.J."/>
            <person name="Santibanez J."/>
            <person name="Savard J."/>
            <person name="Scherer S.E."/>
            <person name="Schneider B."/>
            <person name="Sodergren E."/>
            <person name="Tautz D."/>
            <person name="Vattahil S."/>
            <person name="Villasana D."/>
            <person name="White C.S."/>
            <person name="Wright R."/>
            <person name="Park Y."/>
            <person name="Beeman R.W."/>
            <person name="Lord J."/>
            <person name="Oppert B."/>
            <person name="Lorenzen M."/>
            <person name="Brown S."/>
            <person name="Wang L."/>
            <person name="Savard J."/>
            <person name="Tautz D."/>
            <person name="Richards S."/>
            <person name="Weinstock G."/>
            <person name="Gibbs R.A."/>
            <person name="Liu Y."/>
            <person name="Worley K."/>
            <person name="Weinstock G."/>
            <person name="Elsik C.G."/>
            <person name="Reese J.T."/>
            <person name="Elhaik E."/>
            <person name="Landan G."/>
            <person name="Graur D."/>
            <person name="Arensburger P."/>
            <person name="Atkinson P."/>
            <person name="Beeman R.W."/>
            <person name="Beidler J."/>
            <person name="Brown S.J."/>
            <person name="Demuth J.P."/>
            <person name="Drury D.W."/>
            <person name="Du Y.Z."/>
            <person name="Fujiwara H."/>
            <person name="Lorenzen M."/>
            <person name="Maselli V."/>
            <person name="Osanai M."/>
            <person name="Park Y."/>
            <person name="Robertson H.M."/>
            <person name="Tu Z."/>
            <person name="Wang J.J."/>
            <person name="Wang S."/>
            <person name="Richards S."/>
            <person name="Song H."/>
            <person name="Zhang L."/>
            <person name="Sodergren E."/>
            <person name="Werner D."/>
            <person name="Stanke M."/>
            <person name="Morgenstern B."/>
            <person name="Solovyev V."/>
            <person name="Kosarev P."/>
            <person name="Brown G."/>
            <person name="Chen H.C."/>
            <person name="Ermolaeva O."/>
            <person name="Hlavina W."/>
            <person name="Kapustin Y."/>
            <person name="Kiryutin B."/>
            <person name="Kitts P."/>
            <person name="Maglott D."/>
            <person name="Pruitt K."/>
            <person name="Sapojnikov V."/>
            <person name="Souvorov A."/>
            <person name="Mackey A.J."/>
            <person name="Waterhouse R.M."/>
            <person name="Wyder S."/>
            <person name="Zdobnov E.M."/>
            <person name="Zdobnov E.M."/>
            <person name="Wyder S."/>
            <person name="Kriventseva E.V."/>
            <person name="Kadowaki T."/>
            <person name="Bork P."/>
            <person name="Aranda M."/>
            <person name="Bao R."/>
            <person name="Beermann A."/>
            <person name="Berns N."/>
            <person name="Bolognesi R."/>
            <person name="Bonneton F."/>
            <person name="Bopp D."/>
            <person name="Brown S.J."/>
            <person name="Bucher G."/>
            <person name="Butts T."/>
            <person name="Chaumot A."/>
            <person name="Denell R.E."/>
            <person name="Ferrier D.E."/>
            <person name="Friedrich M."/>
            <person name="Gordon C.M."/>
            <person name="Jindra M."/>
            <person name="Klingler M."/>
            <person name="Lan Q."/>
            <person name="Lattorff H.M."/>
            <person name="Laudet V."/>
            <person name="von Levetsow C."/>
            <person name="Liu Z."/>
            <person name="Lutz R."/>
            <person name="Lynch J.A."/>
            <person name="da Fonseca R.N."/>
            <person name="Posnien N."/>
            <person name="Reuter R."/>
            <person name="Roth S."/>
            <person name="Savard J."/>
            <person name="Schinko J.B."/>
            <person name="Schmitt C."/>
            <person name="Schoppmeier M."/>
            <person name="Schroder R."/>
            <person name="Shippy T.D."/>
            <person name="Simonnet F."/>
            <person name="Marques-Souza H."/>
            <person name="Tautz D."/>
            <person name="Tomoyasu Y."/>
            <person name="Trauner J."/>
            <person name="Van der Zee M."/>
            <person name="Vervoort M."/>
            <person name="Wittkopp N."/>
            <person name="Wimmer E.A."/>
            <person name="Yang X."/>
            <person name="Jones A.K."/>
            <person name="Sattelle D.B."/>
            <person name="Ebert P.R."/>
            <person name="Nelson D."/>
            <person name="Scott J.G."/>
            <person name="Beeman R.W."/>
            <person name="Muthukrishnan S."/>
            <person name="Kramer K.J."/>
            <person name="Arakane Y."/>
            <person name="Beeman R.W."/>
            <person name="Zhu Q."/>
            <person name="Hogenkamp D."/>
            <person name="Dixit R."/>
            <person name="Oppert B."/>
            <person name="Jiang H."/>
            <person name="Zou Z."/>
            <person name="Marshall J."/>
            <person name="Elpidina E."/>
            <person name="Vinokurov K."/>
            <person name="Oppert C."/>
            <person name="Zou Z."/>
            <person name="Evans J."/>
            <person name="Lu Z."/>
            <person name="Zhao P."/>
            <person name="Sumathipala N."/>
            <person name="Altincicek B."/>
            <person name="Vilcinskas A."/>
            <person name="Williams M."/>
            <person name="Hultmark D."/>
            <person name="Hetru C."/>
            <person name="Jiang H."/>
            <person name="Grimmelikhuijzen C.J."/>
            <person name="Hauser F."/>
            <person name="Cazzamali G."/>
            <person name="Williamson M."/>
            <person name="Park Y."/>
            <person name="Li B."/>
            <person name="Tanaka Y."/>
            <person name="Predel R."/>
            <person name="Neupert S."/>
            <person name="Schachtner J."/>
            <person name="Verleyen P."/>
            <person name="Raible F."/>
            <person name="Bork P."/>
            <person name="Friedrich M."/>
            <person name="Walden K.K."/>
            <person name="Robertson H.M."/>
            <person name="Angeli S."/>
            <person name="Foret S."/>
            <person name="Bucher G."/>
            <person name="Schuetz S."/>
            <person name="Maleszka R."/>
            <person name="Wimmer E.A."/>
            <person name="Beeman R.W."/>
            <person name="Lorenzen M."/>
            <person name="Tomoyasu Y."/>
            <person name="Miller S.C."/>
            <person name="Grossmann D."/>
            <person name="Bucher G."/>
        </authorList>
    </citation>
    <scope>NUCLEOTIDE SEQUENCE [LARGE SCALE GENOMIC DNA]</scope>
    <source>
        <strain evidence="2 3">Georgia GA2</strain>
    </source>
</reference>
<sequence>MTWRECGLKLERARNVSGNRRCASRGCQERTSLGIPQAISVVSSPSGKTQLNFKMICKRPTTLPHSCAFTMFSPLERLPVHQPARPGIPEFKPENTNTPYPRDSATAPIVPYPHFFNQNRRKTTINS</sequence>
<dbReference type="Proteomes" id="UP000007266">
    <property type="component" value="Linkage group 1"/>
</dbReference>
<organism evidence="2 3">
    <name type="scientific">Tribolium castaneum</name>
    <name type="common">Red flour beetle</name>
    <dbReference type="NCBI Taxonomy" id="7070"/>
    <lineage>
        <taxon>Eukaryota</taxon>
        <taxon>Metazoa</taxon>
        <taxon>Ecdysozoa</taxon>
        <taxon>Arthropoda</taxon>
        <taxon>Hexapoda</taxon>
        <taxon>Insecta</taxon>
        <taxon>Pterygota</taxon>
        <taxon>Neoptera</taxon>
        <taxon>Endopterygota</taxon>
        <taxon>Coleoptera</taxon>
        <taxon>Polyphaga</taxon>
        <taxon>Cucujiformia</taxon>
        <taxon>Tenebrionidae</taxon>
        <taxon>Tenebrionidae incertae sedis</taxon>
        <taxon>Tribolium</taxon>
    </lineage>
</organism>
<dbReference type="AlphaFoldDB" id="D6W677"/>
<evidence type="ECO:0000313" key="2">
    <source>
        <dbReference type="EMBL" id="EFA11090.1"/>
    </source>
</evidence>
<proteinExistence type="predicted"/>
<protein>
    <submittedName>
        <fullName evidence="2">Uncharacterized protein</fullName>
    </submittedName>
</protein>
<dbReference type="InParanoid" id="D6W677"/>
<name>D6W677_TRICA</name>
<feature type="region of interest" description="Disordered" evidence="1">
    <location>
        <begin position="80"/>
        <end position="111"/>
    </location>
</feature>
<reference evidence="2 3" key="2">
    <citation type="journal article" date="2010" name="Nucleic Acids Res.">
        <title>BeetleBase in 2010: revisions to provide comprehensive genomic information for Tribolium castaneum.</title>
        <authorList>
            <person name="Kim H.S."/>
            <person name="Murphy T."/>
            <person name="Xia J."/>
            <person name="Caragea D."/>
            <person name="Park Y."/>
            <person name="Beeman R.W."/>
            <person name="Lorenzen M.D."/>
            <person name="Butcher S."/>
            <person name="Manak J.R."/>
            <person name="Brown S.J."/>
        </authorList>
    </citation>
    <scope>GENOME REANNOTATION</scope>
    <source>
        <strain evidence="2 3">Georgia GA2</strain>
    </source>
</reference>
<evidence type="ECO:0000313" key="3">
    <source>
        <dbReference type="Proteomes" id="UP000007266"/>
    </source>
</evidence>
<evidence type="ECO:0000256" key="1">
    <source>
        <dbReference type="SAM" id="MobiDB-lite"/>
    </source>
</evidence>
<gene>
    <name evidence="2" type="primary">GLEAN_04687</name>
    <name evidence="2" type="ORF">TcasGA2_TC004687</name>
</gene>
<dbReference type="HOGENOM" id="CLU_1973357_0_0_1"/>